<name>A0A0F9W7M7_9ZZZZ</name>
<organism evidence="1">
    <name type="scientific">marine sediment metagenome</name>
    <dbReference type="NCBI Taxonomy" id="412755"/>
    <lineage>
        <taxon>unclassified sequences</taxon>
        <taxon>metagenomes</taxon>
        <taxon>ecological metagenomes</taxon>
    </lineage>
</organism>
<accession>A0A0F9W7M7</accession>
<comment type="caution">
    <text evidence="1">The sequence shown here is derived from an EMBL/GenBank/DDBJ whole genome shotgun (WGS) entry which is preliminary data.</text>
</comment>
<evidence type="ECO:0000313" key="1">
    <source>
        <dbReference type="EMBL" id="KKN74053.1"/>
    </source>
</evidence>
<sequence>MTTTISQLEKKARGKASALGHALGQLTKWTYKVGTEFNPTGKRERPRQGGSLYCIKCDKGVVLRVSPRTGFPWTEEHIAGFGVRDEPPGGGNPGRLGKMNWWQAECGQGA</sequence>
<dbReference type="AlphaFoldDB" id="A0A0F9W7M7"/>
<protein>
    <submittedName>
        <fullName evidence="1">Uncharacterized protein</fullName>
    </submittedName>
</protein>
<dbReference type="EMBL" id="LAZR01000332">
    <property type="protein sequence ID" value="KKN74053.1"/>
    <property type="molecule type" value="Genomic_DNA"/>
</dbReference>
<gene>
    <name evidence="1" type="ORF">LCGC14_0393930</name>
</gene>
<proteinExistence type="predicted"/>
<reference evidence="1" key="1">
    <citation type="journal article" date="2015" name="Nature">
        <title>Complex archaea that bridge the gap between prokaryotes and eukaryotes.</title>
        <authorList>
            <person name="Spang A."/>
            <person name="Saw J.H."/>
            <person name="Jorgensen S.L."/>
            <person name="Zaremba-Niedzwiedzka K."/>
            <person name="Martijn J."/>
            <person name="Lind A.E."/>
            <person name="van Eijk R."/>
            <person name="Schleper C."/>
            <person name="Guy L."/>
            <person name="Ettema T.J."/>
        </authorList>
    </citation>
    <scope>NUCLEOTIDE SEQUENCE</scope>
</reference>